<sequence>MVTQNSNRHEEEKQNGPNYYNQLQNLPQIVQQDAGNIKNMSSGKTTILAFRVLQMIKSGIKPSKIMVLTFGKLHSQVFKYKLSQIIDNQAQINAILSYQNYHLNAFQTELSERGINDVIYSSINDVSLSKDRKNGDWDNQVSLCTFHRSQGMGWENVFIISCNDEINHGKNTDNEMQQLKNAMYLAVTRCSKDLHISIINNELFLKQKKNNQMACYYKKCSRVISNVVKNHEDLFKMNKLLKYSGVFQYKENKQIPDNKIETNAQDIIIKFTYENFDDLRQNGLLQKKRIQYKNLSNGNQENMKLDSQITDNKFESYWAYFLKLVVIELFLQKINIKNIQKLDVYADKIINEKYEFENLNKTNKIDKQKLKEVYQNYSQNFLNIKQDFDQIYDILMPYIYIYFQNRLFFQKNKETTKYKFKKQLFETGQTPLYDKIVNSIEKLTDGQLITESDIKYQYCIVNYQYQFECQIDLVIKDTIIMIKSEKYTLEDILELKYWAALYMKKHLGSIDLEVDQQKKQEMLEKYTIKNIIIFDAFKQQCYTYNIDGFYSYIDEYLQYLYSVRESQYHCSNTKGGKFSFFYQKYCQP</sequence>
<dbReference type="InParanoid" id="A0A0V0QHL8"/>
<dbReference type="GO" id="GO:0005634">
    <property type="term" value="C:nucleus"/>
    <property type="evidence" value="ECO:0007669"/>
    <property type="project" value="TreeGrafter"/>
</dbReference>
<reference evidence="1 2" key="1">
    <citation type="journal article" date="2015" name="Sci. Rep.">
        <title>Genome of the facultative scuticociliatosis pathogen Pseudocohnilembus persalinus provides insight into its virulence through horizontal gene transfer.</title>
        <authorList>
            <person name="Xiong J."/>
            <person name="Wang G."/>
            <person name="Cheng J."/>
            <person name="Tian M."/>
            <person name="Pan X."/>
            <person name="Warren A."/>
            <person name="Jiang C."/>
            <person name="Yuan D."/>
            <person name="Miao W."/>
        </authorList>
    </citation>
    <scope>NUCLEOTIDE SEQUENCE [LARGE SCALE GENOMIC DNA]</scope>
    <source>
        <strain evidence="1">36N120E</strain>
    </source>
</reference>
<dbReference type="Proteomes" id="UP000054937">
    <property type="component" value="Unassembled WGS sequence"/>
</dbReference>
<organism evidence="1 2">
    <name type="scientific">Pseudocohnilembus persalinus</name>
    <name type="common">Ciliate</name>
    <dbReference type="NCBI Taxonomy" id="266149"/>
    <lineage>
        <taxon>Eukaryota</taxon>
        <taxon>Sar</taxon>
        <taxon>Alveolata</taxon>
        <taxon>Ciliophora</taxon>
        <taxon>Intramacronucleata</taxon>
        <taxon>Oligohymenophorea</taxon>
        <taxon>Scuticociliatia</taxon>
        <taxon>Philasterida</taxon>
        <taxon>Pseudocohnilembidae</taxon>
        <taxon>Pseudocohnilembus</taxon>
    </lineage>
</organism>
<dbReference type="InterPro" id="IPR027417">
    <property type="entry name" value="P-loop_NTPase"/>
</dbReference>
<dbReference type="PANTHER" id="PTHR11070">
    <property type="entry name" value="UVRD / RECB / PCRA DNA HELICASE FAMILY MEMBER"/>
    <property type="match status" value="1"/>
</dbReference>
<proteinExistence type="predicted"/>
<dbReference type="OrthoDB" id="1470711at2759"/>
<dbReference type="GO" id="GO:0043138">
    <property type="term" value="F:3'-5' DNA helicase activity"/>
    <property type="evidence" value="ECO:0007669"/>
    <property type="project" value="TreeGrafter"/>
</dbReference>
<dbReference type="AlphaFoldDB" id="A0A0V0QHL8"/>
<evidence type="ECO:0000313" key="2">
    <source>
        <dbReference type="Proteomes" id="UP000054937"/>
    </source>
</evidence>
<dbReference type="PANTHER" id="PTHR11070:SF2">
    <property type="entry name" value="ATP-DEPENDENT DNA HELICASE SRS2"/>
    <property type="match status" value="1"/>
</dbReference>
<evidence type="ECO:0000313" key="1">
    <source>
        <dbReference type="EMBL" id="KRX01684.1"/>
    </source>
</evidence>
<dbReference type="EMBL" id="LDAU01000166">
    <property type="protein sequence ID" value="KRX01684.1"/>
    <property type="molecule type" value="Genomic_DNA"/>
</dbReference>
<gene>
    <name evidence="1" type="ORF">PPERSA_01554</name>
</gene>
<dbReference type="GO" id="GO:0016787">
    <property type="term" value="F:hydrolase activity"/>
    <property type="evidence" value="ECO:0007669"/>
    <property type="project" value="UniProtKB-KW"/>
</dbReference>
<accession>A0A0V0QHL8</accession>
<dbReference type="Gene3D" id="3.40.50.300">
    <property type="entry name" value="P-loop containing nucleotide triphosphate hydrolases"/>
    <property type="match status" value="1"/>
</dbReference>
<dbReference type="GO" id="GO:0005524">
    <property type="term" value="F:ATP binding"/>
    <property type="evidence" value="ECO:0007669"/>
    <property type="project" value="InterPro"/>
</dbReference>
<name>A0A0V0QHL8_PSEPJ</name>
<keyword evidence="2" id="KW-1185">Reference proteome</keyword>
<keyword evidence="1" id="KW-0378">Hydrolase</keyword>
<dbReference type="SUPFAM" id="SSF52540">
    <property type="entry name" value="P-loop containing nucleoside triphosphate hydrolases"/>
    <property type="match status" value="2"/>
</dbReference>
<comment type="caution">
    <text evidence="1">The sequence shown here is derived from an EMBL/GenBank/DDBJ whole genome shotgun (WGS) entry which is preliminary data.</text>
</comment>
<dbReference type="InterPro" id="IPR000212">
    <property type="entry name" value="DNA_helicase_UvrD/REP"/>
</dbReference>
<dbReference type="GO" id="GO:0000725">
    <property type="term" value="P:recombinational repair"/>
    <property type="evidence" value="ECO:0007669"/>
    <property type="project" value="TreeGrafter"/>
</dbReference>
<dbReference type="GO" id="GO:0003677">
    <property type="term" value="F:DNA binding"/>
    <property type="evidence" value="ECO:0007669"/>
    <property type="project" value="InterPro"/>
</dbReference>
<protein>
    <submittedName>
        <fullName evidence="1">p-loop containing nucleoside triphosphate hydrolase</fullName>
    </submittedName>
</protein>